<feature type="region of interest" description="Disordered" evidence="1">
    <location>
        <begin position="777"/>
        <end position="816"/>
    </location>
</feature>
<organism evidence="2 3">
    <name type="scientific">Paxillus involutus ATCC 200175</name>
    <dbReference type="NCBI Taxonomy" id="664439"/>
    <lineage>
        <taxon>Eukaryota</taxon>
        <taxon>Fungi</taxon>
        <taxon>Dikarya</taxon>
        <taxon>Basidiomycota</taxon>
        <taxon>Agaricomycotina</taxon>
        <taxon>Agaricomycetes</taxon>
        <taxon>Agaricomycetidae</taxon>
        <taxon>Boletales</taxon>
        <taxon>Paxilineae</taxon>
        <taxon>Paxillaceae</taxon>
        <taxon>Paxillus</taxon>
    </lineage>
</organism>
<evidence type="ECO:0000313" key="3">
    <source>
        <dbReference type="Proteomes" id="UP000053647"/>
    </source>
</evidence>
<feature type="compositionally biased region" description="Basic and acidic residues" evidence="1">
    <location>
        <begin position="313"/>
        <end position="338"/>
    </location>
</feature>
<feature type="compositionally biased region" description="Basic and acidic residues" evidence="1">
    <location>
        <begin position="777"/>
        <end position="787"/>
    </location>
</feature>
<accession>A0A0C9U9R2</accession>
<dbReference type="AlphaFoldDB" id="A0A0C9U9R2"/>
<reference evidence="3" key="2">
    <citation type="submission" date="2015-01" db="EMBL/GenBank/DDBJ databases">
        <title>Evolutionary Origins and Diversification of the Mycorrhizal Mutualists.</title>
        <authorList>
            <consortium name="DOE Joint Genome Institute"/>
            <consortium name="Mycorrhizal Genomics Consortium"/>
            <person name="Kohler A."/>
            <person name="Kuo A."/>
            <person name="Nagy L.G."/>
            <person name="Floudas D."/>
            <person name="Copeland A."/>
            <person name="Barry K.W."/>
            <person name="Cichocki N."/>
            <person name="Veneault-Fourrey C."/>
            <person name="LaButti K."/>
            <person name="Lindquist E.A."/>
            <person name="Lipzen A."/>
            <person name="Lundell T."/>
            <person name="Morin E."/>
            <person name="Murat C."/>
            <person name="Riley R."/>
            <person name="Ohm R."/>
            <person name="Sun H."/>
            <person name="Tunlid A."/>
            <person name="Henrissat B."/>
            <person name="Grigoriev I.V."/>
            <person name="Hibbett D.S."/>
            <person name="Martin F."/>
        </authorList>
    </citation>
    <scope>NUCLEOTIDE SEQUENCE [LARGE SCALE GENOMIC DNA]</scope>
    <source>
        <strain evidence="3">ATCC 200175</strain>
    </source>
</reference>
<protein>
    <submittedName>
        <fullName evidence="2">Uncharacterized protein</fullName>
    </submittedName>
</protein>
<keyword evidence="3" id="KW-1185">Reference proteome</keyword>
<dbReference type="Proteomes" id="UP000053647">
    <property type="component" value="Unassembled WGS sequence"/>
</dbReference>
<name>A0A0C9U9R2_PAXIN</name>
<sequence>MAGPTRPVHQSRHQLPSPRYTNESPVGSRRSSQGHAQGPSRTIDHDLYDQVPRGPLFHVSWHLAPPLQPHGLLDTHHESLRSPHGTAHFINPREQFPVPICVGHMAFPHGPVDDLEAPPPYDSLYEGSTVNINQLVRTIQLPATPQRQRPATGGMNRASNRSAEAEQIESTRADAASQLTNRLSSSTVEEIFTDGAAPVPAGQELPRNKSPPRPTMPPWELVGESNALGLHDRDIVETVVINGIPFTALRRSPKHAGTMNSLSSGTSTLSDMVLLELPEVNPSDTPAQRKVRDEMRAFLRAVSTSLRNMVLHSSHETDGMEEPKGEEPKGKERARDEPIAEQSSAPSLSAPESQRQNNAENPFHASSSTMKFYVRKRQSTGSTIVPPSTACAPNETREESSANYPPQTQNLMLQQVPPLSTQAEVHTPPQAQSRLRTQYLTPEAHQRAPRSGLPLFATNSETGHDRLFAPAEQAKYDYLSRISPWGGSSGVGTPSMSERTIIGSPCGRGSHSVYATPSGGGGDSTVVGSPVQLVMSPKQMPDGFTVKQNLGKTEMEKETQPSTKFLAAAAPQASLLLGRSDQDPLATPKGHVETVPQEANESRESVEANLRFNVDVLARQCLREAETMTMALHQAFARCDTLSSEALDSARSTHVSLSMALTATLGPLSREVDMNIDLTDNHQLSWRDRYEEMVASMHRAINRASGLLNEFPRGDRVGGHLASVSAVAERLDYLTRQLEIALTIFAWPLSLNPRILPIRKAKIAEEARRETFQTFSDRKKMETEGLRQRMNQLKAHKRAPLLDPNPEESGLESNEG</sequence>
<feature type="compositionally biased region" description="Polar residues" evidence="1">
    <location>
        <begin position="19"/>
        <end position="35"/>
    </location>
</feature>
<feature type="region of interest" description="Disordered" evidence="1">
    <location>
        <begin position="312"/>
        <end position="405"/>
    </location>
</feature>
<feature type="compositionally biased region" description="Polar residues" evidence="1">
    <location>
        <begin position="341"/>
        <end position="370"/>
    </location>
</feature>
<dbReference type="HOGENOM" id="CLU_370921_0_0_1"/>
<gene>
    <name evidence="2" type="ORF">PAXINDRAFT_155635</name>
</gene>
<feature type="region of interest" description="Disordered" evidence="1">
    <location>
        <begin position="1"/>
        <end position="48"/>
    </location>
</feature>
<feature type="region of interest" description="Disordered" evidence="1">
    <location>
        <begin position="143"/>
        <end position="170"/>
    </location>
</feature>
<evidence type="ECO:0000256" key="1">
    <source>
        <dbReference type="SAM" id="MobiDB-lite"/>
    </source>
</evidence>
<dbReference type="EMBL" id="KN819336">
    <property type="protein sequence ID" value="KIJ15666.1"/>
    <property type="molecule type" value="Genomic_DNA"/>
</dbReference>
<dbReference type="OrthoDB" id="2685624at2759"/>
<proteinExistence type="predicted"/>
<reference evidence="2 3" key="1">
    <citation type="submission" date="2014-06" db="EMBL/GenBank/DDBJ databases">
        <authorList>
            <consortium name="DOE Joint Genome Institute"/>
            <person name="Kuo A."/>
            <person name="Kohler A."/>
            <person name="Nagy L.G."/>
            <person name="Floudas D."/>
            <person name="Copeland A."/>
            <person name="Barry K.W."/>
            <person name="Cichocki N."/>
            <person name="Veneault-Fourrey C."/>
            <person name="LaButti K."/>
            <person name="Lindquist E.A."/>
            <person name="Lipzen A."/>
            <person name="Lundell T."/>
            <person name="Morin E."/>
            <person name="Murat C."/>
            <person name="Sun H."/>
            <person name="Tunlid A."/>
            <person name="Henrissat B."/>
            <person name="Grigoriev I.V."/>
            <person name="Hibbett D.S."/>
            <person name="Martin F."/>
            <person name="Nordberg H.P."/>
            <person name="Cantor M.N."/>
            <person name="Hua S.X."/>
        </authorList>
    </citation>
    <scope>NUCLEOTIDE SEQUENCE [LARGE SCALE GENOMIC DNA]</scope>
    <source>
        <strain evidence="2 3">ATCC 200175</strain>
    </source>
</reference>
<evidence type="ECO:0000313" key="2">
    <source>
        <dbReference type="EMBL" id="KIJ15666.1"/>
    </source>
</evidence>
<feature type="compositionally biased region" description="Acidic residues" evidence="1">
    <location>
        <begin position="805"/>
        <end position="816"/>
    </location>
</feature>
<feature type="region of interest" description="Disordered" evidence="1">
    <location>
        <begin position="580"/>
        <end position="603"/>
    </location>
</feature>